<keyword evidence="4" id="KW-1185">Reference proteome</keyword>
<feature type="region of interest" description="Disordered" evidence="1">
    <location>
        <begin position="67"/>
        <end position="87"/>
    </location>
</feature>
<comment type="caution">
    <text evidence="3">The sequence shown here is derived from an EMBL/GenBank/DDBJ whole genome shotgun (WGS) entry which is preliminary data.</text>
</comment>
<keyword evidence="2" id="KW-0812">Transmembrane</keyword>
<accession>A0AA39ZFW0</accession>
<evidence type="ECO:0000313" key="3">
    <source>
        <dbReference type="EMBL" id="KAK0670280.1"/>
    </source>
</evidence>
<name>A0AA39ZFW0_9PEZI</name>
<evidence type="ECO:0000256" key="1">
    <source>
        <dbReference type="SAM" id="MobiDB-lite"/>
    </source>
</evidence>
<evidence type="ECO:0000256" key="2">
    <source>
        <dbReference type="SAM" id="Phobius"/>
    </source>
</evidence>
<reference evidence="3" key="1">
    <citation type="submission" date="2023-06" db="EMBL/GenBank/DDBJ databases">
        <title>Genome-scale phylogeny and comparative genomics of the fungal order Sordariales.</title>
        <authorList>
            <consortium name="Lawrence Berkeley National Laboratory"/>
            <person name="Hensen N."/>
            <person name="Bonometti L."/>
            <person name="Westerberg I."/>
            <person name="Brannstrom I.O."/>
            <person name="Guillou S."/>
            <person name="Cros-Aarteil S."/>
            <person name="Calhoun S."/>
            <person name="Haridas S."/>
            <person name="Kuo A."/>
            <person name="Mondo S."/>
            <person name="Pangilinan J."/>
            <person name="Riley R."/>
            <person name="Labutti K."/>
            <person name="Andreopoulos B."/>
            <person name="Lipzen A."/>
            <person name="Chen C."/>
            <person name="Yanf M."/>
            <person name="Daum C."/>
            <person name="Ng V."/>
            <person name="Clum A."/>
            <person name="Steindorff A."/>
            <person name="Ohm R."/>
            <person name="Martin F."/>
            <person name="Silar P."/>
            <person name="Natvig D."/>
            <person name="Lalanne C."/>
            <person name="Gautier V."/>
            <person name="Ament-Velasquez S.L."/>
            <person name="Kruys A."/>
            <person name="Hutchinson M.I."/>
            <person name="Powell A.J."/>
            <person name="Barry K."/>
            <person name="Miller A.N."/>
            <person name="Grigoriev I.V."/>
            <person name="Debuchy R."/>
            <person name="Gladieux P."/>
            <person name="Thoren M.H."/>
            <person name="Johannesson H."/>
        </authorList>
    </citation>
    <scope>NUCLEOTIDE SEQUENCE</scope>
    <source>
        <strain evidence="3">CBS 307.81</strain>
    </source>
</reference>
<evidence type="ECO:0000313" key="4">
    <source>
        <dbReference type="Proteomes" id="UP001174997"/>
    </source>
</evidence>
<proteinExistence type="predicted"/>
<sequence length="87" mass="9608">MTTNAQRFLDRWGIILALVLGLVESLCGNILRYPRSSVGCLQACITTLNVGSVLAAEWLQCLEQSSMDQPSKEIPSEAMVSERIRPK</sequence>
<gene>
    <name evidence="3" type="ORF">QBC41DRAFT_318223</name>
</gene>
<dbReference type="AlphaFoldDB" id="A0AA39ZFW0"/>
<organism evidence="3 4">
    <name type="scientific">Cercophora samala</name>
    <dbReference type="NCBI Taxonomy" id="330535"/>
    <lineage>
        <taxon>Eukaryota</taxon>
        <taxon>Fungi</taxon>
        <taxon>Dikarya</taxon>
        <taxon>Ascomycota</taxon>
        <taxon>Pezizomycotina</taxon>
        <taxon>Sordariomycetes</taxon>
        <taxon>Sordariomycetidae</taxon>
        <taxon>Sordariales</taxon>
        <taxon>Lasiosphaeriaceae</taxon>
        <taxon>Cercophora</taxon>
    </lineage>
</organism>
<feature type="compositionally biased region" description="Basic and acidic residues" evidence="1">
    <location>
        <begin position="70"/>
        <end position="87"/>
    </location>
</feature>
<keyword evidence="2" id="KW-1133">Transmembrane helix</keyword>
<dbReference type="Proteomes" id="UP001174997">
    <property type="component" value="Unassembled WGS sequence"/>
</dbReference>
<keyword evidence="2" id="KW-0472">Membrane</keyword>
<protein>
    <submittedName>
        <fullName evidence="3">Uncharacterized protein</fullName>
    </submittedName>
</protein>
<dbReference type="EMBL" id="JAULSY010000033">
    <property type="protein sequence ID" value="KAK0670280.1"/>
    <property type="molecule type" value="Genomic_DNA"/>
</dbReference>
<feature type="transmembrane region" description="Helical" evidence="2">
    <location>
        <begin position="12"/>
        <end position="31"/>
    </location>
</feature>